<dbReference type="Pfam" id="PF06224">
    <property type="entry name" value="AlkZ-like"/>
    <property type="match status" value="1"/>
</dbReference>
<dbReference type="RefSeq" id="WP_141538684.1">
    <property type="nucleotide sequence ID" value="NZ_PDJJ01000001.1"/>
</dbReference>
<name>A0A2A9EXH3_9MICO</name>
<dbReference type="EMBL" id="PDJJ01000001">
    <property type="protein sequence ID" value="PFG43847.1"/>
    <property type="molecule type" value="Genomic_DNA"/>
</dbReference>
<comment type="caution">
    <text evidence="1">The sequence shown here is derived from an EMBL/GenBank/DDBJ whole genome shotgun (WGS) entry which is preliminary data.</text>
</comment>
<sequence>MPVRVSRAELGRTTLARQHLLRRPPAAERSAVEVVGDVGGLQAQHADMPYLGLAARRDGPVVDAVQDALTARSLVKATVMRSTLHLLPAGHWPSADVTSAEGRLASWRPSARRAGLDLTELNAAVREHCARPRTVDEVEAFAAALHPGVDAAAAIPGGVSRAWWRLASAGGGLVHVPPSGFWREHGEHRVVDGAAWFGAADRPSPDEARAGAVARYLRAFGPATRADVARGVGIRGKRPLAVALDRLELRTLAGPDGADLLDLAGLDVVPGDTAAPVRLLPRWDQLLVAFDDRTRLLDADVAAHVFRRNGDVLPTVWVDGRVVGTWSPAAPGDPVVQVTALRPLTGDARDAVEAEARRVLAATGQDAAAEVTWSDDGPGSVRAPR</sequence>
<keyword evidence="2" id="KW-1185">Reference proteome</keyword>
<proteinExistence type="predicted"/>
<dbReference type="AlphaFoldDB" id="A0A2A9EXH3"/>
<accession>A0A2A9EXH3</accession>
<dbReference type="GO" id="GO:0003677">
    <property type="term" value="F:DNA binding"/>
    <property type="evidence" value="ECO:0007669"/>
    <property type="project" value="UniProtKB-KW"/>
</dbReference>
<dbReference type="PANTHER" id="PTHR38479:SF2">
    <property type="entry name" value="WINGED HELIX DNA-BINDING DOMAIN-CONTAINING PROTEIN"/>
    <property type="match status" value="1"/>
</dbReference>
<dbReference type="OrthoDB" id="9148135at2"/>
<dbReference type="Proteomes" id="UP000224130">
    <property type="component" value="Unassembled WGS sequence"/>
</dbReference>
<dbReference type="InterPro" id="IPR009351">
    <property type="entry name" value="AlkZ-like"/>
</dbReference>
<keyword evidence="1" id="KW-0238">DNA-binding</keyword>
<evidence type="ECO:0000313" key="1">
    <source>
        <dbReference type="EMBL" id="PFG43847.1"/>
    </source>
</evidence>
<dbReference type="PANTHER" id="PTHR38479">
    <property type="entry name" value="LMO0824 PROTEIN"/>
    <property type="match status" value="1"/>
</dbReference>
<evidence type="ECO:0000313" key="2">
    <source>
        <dbReference type="Proteomes" id="UP000224130"/>
    </source>
</evidence>
<organism evidence="1 2">
    <name type="scientific">Isoptericola jiangsuensis</name>
    <dbReference type="NCBI Taxonomy" id="548579"/>
    <lineage>
        <taxon>Bacteria</taxon>
        <taxon>Bacillati</taxon>
        <taxon>Actinomycetota</taxon>
        <taxon>Actinomycetes</taxon>
        <taxon>Micrococcales</taxon>
        <taxon>Promicromonosporaceae</taxon>
        <taxon>Isoptericola</taxon>
    </lineage>
</organism>
<protein>
    <submittedName>
        <fullName evidence="1">Winged helix DNA-binding protein</fullName>
    </submittedName>
</protein>
<gene>
    <name evidence="1" type="ORF">ATJ88_2560</name>
</gene>
<reference evidence="1 2" key="1">
    <citation type="submission" date="2017-10" db="EMBL/GenBank/DDBJ databases">
        <title>Sequencing the genomes of 1000 actinobacteria strains.</title>
        <authorList>
            <person name="Klenk H.-P."/>
        </authorList>
    </citation>
    <scope>NUCLEOTIDE SEQUENCE [LARGE SCALE GENOMIC DNA]</scope>
    <source>
        <strain evidence="1 2">DSM 21863</strain>
    </source>
</reference>